<keyword evidence="3" id="KW-1133">Transmembrane helix</keyword>
<dbReference type="AlphaFoldDB" id="A0A160TZI9"/>
<accession>A0A160TZI9</accession>
<protein>
    <submittedName>
        <fullName evidence="5">Glycosyl transferase, group 2 family protein</fullName>
    </submittedName>
</protein>
<keyword evidence="3" id="KW-0812">Transmembrane</keyword>
<evidence type="ECO:0000256" key="2">
    <source>
        <dbReference type="ARBA" id="ARBA00022679"/>
    </source>
</evidence>
<dbReference type="EMBL" id="CZQD01000028">
    <property type="protein sequence ID" value="CUS56633.1"/>
    <property type="molecule type" value="Genomic_DNA"/>
</dbReference>
<keyword evidence="2 5" id="KW-0808">Transferase</keyword>
<evidence type="ECO:0000256" key="3">
    <source>
        <dbReference type="SAM" id="Phobius"/>
    </source>
</evidence>
<reference evidence="5" key="1">
    <citation type="submission" date="2015-10" db="EMBL/GenBank/DDBJ databases">
        <authorList>
            <person name="Gilbert D.G."/>
        </authorList>
    </citation>
    <scope>NUCLEOTIDE SEQUENCE</scope>
</reference>
<dbReference type="InterPro" id="IPR001173">
    <property type="entry name" value="Glyco_trans_2-like"/>
</dbReference>
<dbReference type="PANTHER" id="PTHR43630">
    <property type="entry name" value="POLY-BETA-1,6-N-ACETYL-D-GLUCOSAMINE SYNTHASE"/>
    <property type="match status" value="1"/>
</dbReference>
<feature type="domain" description="Glycosyltransferase 2-like" evidence="4">
    <location>
        <begin position="62"/>
        <end position="263"/>
    </location>
</feature>
<evidence type="ECO:0000256" key="1">
    <source>
        <dbReference type="ARBA" id="ARBA00022676"/>
    </source>
</evidence>
<evidence type="ECO:0000259" key="4">
    <source>
        <dbReference type="Pfam" id="PF00535"/>
    </source>
</evidence>
<dbReference type="PANTHER" id="PTHR43630:SF1">
    <property type="entry name" value="POLY-BETA-1,6-N-ACETYL-D-GLUCOSAMINE SYNTHASE"/>
    <property type="match status" value="1"/>
</dbReference>
<dbReference type="GO" id="GO:0016757">
    <property type="term" value="F:glycosyltransferase activity"/>
    <property type="evidence" value="ECO:0007669"/>
    <property type="project" value="UniProtKB-KW"/>
</dbReference>
<keyword evidence="3" id="KW-0472">Membrane</keyword>
<organism evidence="5">
    <name type="scientific">hydrothermal vent metagenome</name>
    <dbReference type="NCBI Taxonomy" id="652676"/>
    <lineage>
        <taxon>unclassified sequences</taxon>
        <taxon>metagenomes</taxon>
        <taxon>ecological metagenomes</taxon>
    </lineage>
</organism>
<gene>
    <name evidence="5" type="ORF">MGWOODY_Hyp2528</name>
</gene>
<feature type="transmembrane region" description="Helical" evidence="3">
    <location>
        <begin position="12"/>
        <end position="35"/>
    </location>
</feature>
<feature type="transmembrane region" description="Helical" evidence="3">
    <location>
        <begin position="386"/>
        <end position="407"/>
    </location>
</feature>
<dbReference type="SUPFAM" id="SSF53448">
    <property type="entry name" value="Nucleotide-diphospho-sugar transferases"/>
    <property type="match status" value="1"/>
</dbReference>
<keyword evidence="1" id="KW-0328">Glycosyltransferase</keyword>
<dbReference type="Gene3D" id="3.90.550.10">
    <property type="entry name" value="Spore Coat Polysaccharide Biosynthesis Protein SpsA, Chain A"/>
    <property type="match status" value="1"/>
</dbReference>
<dbReference type="Pfam" id="PF00535">
    <property type="entry name" value="Glycos_transf_2"/>
    <property type="match status" value="1"/>
</dbReference>
<feature type="transmembrane region" description="Helical" evidence="3">
    <location>
        <begin position="343"/>
        <end position="374"/>
    </location>
</feature>
<sequence length="468" mass="51814">MESVFIVAKYVGLLVIFAGVVQYTNYFVQLLLAAFQLAKSGRAAKADALWRRYSDSAPPIAILVPAYNEEKTIVESLSSLMAIQYPNYEVIIINDGSSDATLEVLKDAFNLVETSRLYSPLAPHQPIKTIYRSQHQKRLVVIDKANGGKADALNAGINVSRAPLFCCVDADSVLEPDALLRTVKPFMEDPERTIAVGGTVRIANGSVIRNGQILKVQLPKKMLPLLQTVEYLRAFLMTRIAWSRLNTVLIISGAFGLFRRDAVLKVGGYSLGTVGEDMELVVKLHRTLIEQKQDYRIRFIPEPVCWTEAPETLSVLRNQRARWQRGTLETFERHGMMALNPRYGLVGVLGFGNVLITDVIGPVVDAIGFILFPILAFTGSLPLDYFLAYIAVTSGFGLAISVGSLALEEAQLRRVPKASDLALLTAICVLENLGYRQLNSLWRVQGWVQYLKRSGSWGVMTRKGFTAS</sequence>
<dbReference type="InterPro" id="IPR029044">
    <property type="entry name" value="Nucleotide-diphossugar_trans"/>
</dbReference>
<proteinExistence type="predicted"/>
<name>A0A160TZI9_9ZZZZ</name>
<evidence type="ECO:0000313" key="5">
    <source>
        <dbReference type="EMBL" id="CUS56633.1"/>
    </source>
</evidence>
<dbReference type="CDD" id="cd06423">
    <property type="entry name" value="CESA_like"/>
    <property type="match status" value="1"/>
</dbReference>